<dbReference type="HOGENOM" id="CLU_3010183_0_0_10"/>
<comment type="caution">
    <text evidence="1">The sequence shown here is derived from an EMBL/GenBank/DDBJ whole genome shotgun (WGS) entry which is preliminary data.</text>
</comment>
<accession>F3QUK9</accession>
<reference evidence="1 2" key="1">
    <citation type="submission" date="2011-02" db="EMBL/GenBank/DDBJ databases">
        <authorList>
            <person name="Weinstock G."/>
            <person name="Sodergren E."/>
            <person name="Clifton S."/>
            <person name="Fulton L."/>
            <person name="Fulton B."/>
            <person name="Courtney L."/>
            <person name="Fronick C."/>
            <person name="Harrison M."/>
            <person name="Strong C."/>
            <person name="Farmer C."/>
            <person name="Delahaunty K."/>
            <person name="Markovic C."/>
            <person name="Hall O."/>
            <person name="Minx P."/>
            <person name="Tomlinson C."/>
            <person name="Mitreva M."/>
            <person name="Hou S."/>
            <person name="Chen J."/>
            <person name="Wollam A."/>
            <person name="Pepin K.H."/>
            <person name="Johnson M."/>
            <person name="Bhonagiri V."/>
            <person name="Zhang X."/>
            <person name="Suruliraj S."/>
            <person name="Warren W."/>
            <person name="Chinwalla A."/>
            <person name="Mardis E.R."/>
            <person name="Wilson R.K."/>
        </authorList>
    </citation>
    <scope>NUCLEOTIDE SEQUENCE [LARGE SCALE GENOMIC DNA]</scope>
    <source>
        <strain evidence="1 2">YIT 11841</strain>
    </source>
</reference>
<organism evidence="1 2">
    <name type="scientific">Paraprevotella xylaniphila YIT 11841</name>
    <dbReference type="NCBI Taxonomy" id="762982"/>
    <lineage>
        <taxon>Bacteria</taxon>
        <taxon>Pseudomonadati</taxon>
        <taxon>Bacteroidota</taxon>
        <taxon>Bacteroidia</taxon>
        <taxon>Bacteroidales</taxon>
        <taxon>Prevotellaceae</taxon>
        <taxon>Paraprevotella</taxon>
    </lineage>
</organism>
<name>F3QUK9_9BACT</name>
<dbReference type="EMBL" id="AFBR01000053">
    <property type="protein sequence ID" value="EGG53671.1"/>
    <property type="molecule type" value="Genomic_DNA"/>
</dbReference>
<gene>
    <name evidence="1" type="ORF">HMPREF9442_01882</name>
</gene>
<protein>
    <submittedName>
        <fullName evidence="1">Conserved domain protein</fullName>
    </submittedName>
</protein>
<keyword evidence="2" id="KW-1185">Reference proteome</keyword>
<dbReference type="Proteomes" id="UP000005546">
    <property type="component" value="Unassembled WGS sequence"/>
</dbReference>
<dbReference type="AlphaFoldDB" id="F3QUK9"/>
<sequence>MLILSFFHLQEKRKSFGAERKIVRLRLKNHLAQKNPQMKANLFRSTLYLQTHLLGI</sequence>
<proteinExistence type="predicted"/>
<evidence type="ECO:0000313" key="1">
    <source>
        <dbReference type="EMBL" id="EGG53671.1"/>
    </source>
</evidence>
<evidence type="ECO:0000313" key="2">
    <source>
        <dbReference type="Proteomes" id="UP000005546"/>
    </source>
</evidence>
<dbReference type="STRING" id="762982.HMPREF9442_01882"/>